<dbReference type="PROSITE" id="PS50893">
    <property type="entry name" value="ABC_TRANSPORTER_2"/>
    <property type="match status" value="1"/>
</dbReference>
<evidence type="ECO:0000256" key="1">
    <source>
        <dbReference type="ARBA" id="ARBA00004651"/>
    </source>
</evidence>
<evidence type="ECO:0000259" key="8">
    <source>
        <dbReference type="PROSITE" id="PS50893"/>
    </source>
</evidence>
<dbReference type="InterPro" id="IPR039421">
    <property type="entry name" value="Type_1_exporter"/>
</dbReference>
<reference evidence="10 11" key="1">
    <citation type="submission" date="2018-06" db="EMBL/GenBank/DDBJ databases">
        <title>Genomic Encyclopedia of Type Strains, Phase III (KMG-III): the genomes of soil and plant-associated and newly described type strains.</title>
        <authorList>
            <person name="Whitman W."/>
        </authorList>
    </citation>
    <scope>NUCLEOTIDE SEQUENCE [LARGE SCALE GENOMIC DNA]</scope>
    <source>
        <strain evidence="10 11">JA737</strain>
    </source>
</reference>
<dbReference type="Gene3D" id="1.20.1560.10">
    <property type="entry name" value="ABC transporter type 1, transmembrane domain"/>
    <property type="match status" value="1"/>
</dbReference>
<feature type="transmembrane region" description="Helical" evidence="7">
    <location>
        <begin position="133"/>
        <end position="161"/>
    </location>
</feature>
<keyword evidence="10" id="KW-0378">Hydrolase</keyword>
<sequence>MKVSSIFQSMKGKYLQIWFHSVFIALLALVPFIYMLQVSTRVYNSRSWETLFFLTALTLALLMIWTVLHHFRGRALFAIGLSIDADLRQGVFDAVHRGNTPEAFRAYADLGTVRQVLTGPLIELLMDAVLAPIFIAVLFVLHPAFGGLALLYIAALALLGTRARRIDHEMRKCARAHEDQAFAFGIATAARREAIRAQNILPGVRREWINLETKAAKVSLEGEQRTGVLESAIHVLQQSQMVLTMGLGAVLYLLDKVSPADGMAAFLVMTRGIGPALSLARNWSMINEFRVATTRISALLASVPPSADLALPPMVGRVSCENLGLAGSDGKPILSGIRFDVPAGSIVGVIGPSGAGKSSLLRVLSGAMRPDTGTVRIDGFPIEQWPEAQHGDATGYLPQEMDLLPGTIWQNVTRFAPFDPSRSAEVTEALRRAGALDIVQARGRGLGFQLQDGGVPLSGGQRQRIALARAFYGKPRVIILDEPNSALDAEAEARLIETMLDLGRSGSTIFFSTHKSNMLGCCDYILVIMDGYMHSFATRDEILWRLRAAGNPLLQMPPQDAPGPEVLP</sequence>
<dbReference type="Gene3D" id="3.40.50.300">
    <property type="entry name" value="P-loop containing nucleotide triphosphate hydrolases"/>
    <property type="match status" value="1"/>
</dbReference>
<evidence type="ECO:0000256" key="5">
    <source>
        <dbReference type="ARBA" id="ARBA00022989"/>
    </source>
</evidence>
<organism evidence="10 11">
    <name type="scientific">Rhodobacter viridis</name>
    <dbReference type="NCBI Taxonomy" id="1054202"/>
    <lineage>
        <taxon>Bacteria</taxon>
        <taxon>Pseudomonadati</taxon>
        <taxon>Pseudomonadota</taxon>
        <taxon>Alphaproteobacteria</taxon>
        <taxon>Rhodobacterales</taxon>
        <taxon>Rhodobacter group</taxon>
        <taxon>Rhodobacter</taxon>
    </lineage>
</organism>
<evidence type="ECO:0000313" key="11">
    <source>
        <dbReference type="Proteomes" id="UP000247727"/>
    </source>
</evidence>
<dbReference type="GO" id="GO:0140359">
    <property type="term" value="F:ABC-type transporter activity"/>
    <property type="evidence" value="ECO:0007669"/>
    <property type="project" value="InterPro"/>
</dbReference>
<evidence type="ECO:0000256" key="2">
    <source>
        <dbReference type="ARBA" id="ARBA00022692"/>
    </source>
</evidence>
<dbReference type="SMART" id="SM00382">
    <property type="entry name" value="AAA"/>
    <property type="match status" value="1"/>
</dbReference>
<dbReference type="EMBL" id="QJTK01000017">
    <property type="protein sequence ID" value="PYF07459.1"/>
    <property type="molecule type" value="Genomic_DNA"/>
</dbReference>
<feature type="domain" description="ABC transmembrane type-1" evidence="9">
    <location>
        <begin position="21"/>
        <end position="288"/>
    </location>
</feature>
<comment type="subcellular location">
    <subcellularLocation>
        <location evidence="1">Cell membrane</location>
        <topology evidence="1">Multi-pass membrane protein</topology>
    </subcellularLocation>
</comment>
<evidence type="ECO:0000256" key="6">
    <source>
        <dbReference type="ARBA" id="ARBA00023136"/>
    </source>
</evidence>
<dbReference type="GO" id="GO:0034040">
    <property type="term" value="F:ATPase-coupled lipid transmembrane transporter activity"/>
    <property type="evidence" value="ECO:0007669"/>
    <property type="project" value="TreeGrafter"/>
</dbReference>
<dbReference type="PROSITE" id="PS50929">
    <property type="entry name" value="ABC_TM1F"/>
    <property type="match status" value="1"/>
</dbReference>
<dbReference type="GO" id="GO:0008233">
    <property type="term" value="F:peptidase activity"/>
    <property type="evidence" value="ECO:0007669"/>
    <property type="project" value="UniProtKB-KW"/>
</dbReference>
<dbReference type="SUPFAM" id="SSF90123">
    <property type="entry name" value="ABC transporter transmembrane region"/>
    <property type="match status" value="1"/>
</dbReference>
<keyword evidence="11" id="KW-1185">Reference proteome</keyword>
<accession>A0A318U690</accession>
<dbReference type="PANTHER" id="PTHR24221:SF654">
    <property type="entry name" value="ATP-BINDING CASSETTE SUB-FAMILY B MEMBER 6"/>
    <property type="match status" value="1"/>
</dbReference>
<keyword evidence="10" id="KW-0645">Protease</keyword>
<dbReference type="InterPro" id="IPR003439">
    <property type="entry name" value="ABC_transporter-like_ATP-bd"/>
</dbReference>
<dbReference type="GO" id="GO:0005886">
    <property type="term" value="C:plasma membrane"/>
    <property type="evidence" value="ECO:0007669"/>
    <property type="project" value="UniProtKB-SubCell"/>
</dbReference>
<evidence type="ECO:0000256" key="4">
    <source>
        <dbReference type="ARBA" id="ARBA00022840"/>
    </source>
</evidence>
<evidence type="ECO:0000259" key="9">
    <source>
        <dbReference type="PROSITE" id="PS50929"/>
    </source>
</evidence>
<dbReference type="InterPro" id="IPR017871">
    <property type="entry name" value="ABC_transporter-like_CS"/>
</dbReference>
<dbReference type="Proteomes" id="UP000247727">
    <property type="component" value="Unassembled WGS sequence"/>
</dbReference>
<name>A0A318U690_9RHOB</name>
<keyword evidence="5 7" id="KW-1133">Transmembrane helix</keyword>
<dbReference type="InterPro" id="IPR003593">
    <property type="entry name" value="AAA+_ATPase"/>
</dbReference>
<dbReference type="InterPro" id="IPR011527">
    <property type="entry name" value="ABC1_TM_dom"/>
</dbReference>
<dbReference type="SUPFAM" id="SSF52540">
    <property type="entry name" value="P-loop containing nucleoside triphosphate hydrolases"/>
    <property type="match status" value="1"/>
</dbReference>
<evidence type="ECO:0000256" key="7">
    <source>
        <dbReference type="SAM" id="Phobius"/>
    </source>
</evidence>
<dbReference type="GO" id="GO:0016887">
    <property type="term" value="F:ATP hydrolysis activity"/>
    <property type="evidence" value="ECO:0007669"/>
    <property type="project" value="InterPro"/>
</dbReference>
<dbReference type="OrthoDB" id="9808328at2"/>
<gene>
    <name evidence="10" type="ORF">C8J30_11710</name>
</gene>
<proteinExistence type="predicted"/>
<dbReference type="PROSITE" id="PS00211">
    <property type="entry name" value="ABC_TRANSPORTER_1"/>
    <property type="match status" value="1"/>
</dbReference>
<dbReference type="PANTHER" id="PTHR24221">
    <property type="entry name" value="ATP-BINDING CASSETTE SUB-FAMILY B"/>
    <property type="match status" value="1"/>
</dbReference>
<dbReference type="AlphaFoldDB" id="A0A318U690"/>
<feature type="transmembrane region" description="Helical" evidence="7">
    <location>
        <begin position="48"/>
        <end position="68"/>
    </location>
</feature>
<evidence type="ECO:0000313" key="10">
    <source>
        <dbReference type="EMBL" id="PYF07459.1"/>
    </source>
</evidence>
<keyword evidence="2 7" id="KW-0812">Transmembrane</keyword>
<feature type="transmembrane region" description="Helical" evidence="7">
    <location>
        <begin position="17"/>
        <end position="36"/>
    </location>
</feature>
<protein>
    <submittedName>
        <fullName evidence="10">ATP-binding cassette subfamily C exporter for protease/lipase/ATP-binding cassette subfamily C protein EexD</fullName>
    </submittedName>
</protein>
<keyword evidence="3" id="KW-0547">Nucleotide-binding</keyword>
<dbReference type="GO" id="GO:0005524">
    <property type="term" value="F:ATP binding"/>
    <property type="evidence" value="ECO:0007669"/>
    <property type="project" value="UniProtKB-KW"/>
</dbReference>
<keyword evidence="6 7" id="KW-0472">Membrane</keyword>
<evidence type="ECO:0000256" key="3">
    <source>
        <dbReference type="ARBA" id="ARBA00022741"/>
    </source>
</evidence>
<feature type="domain" description="ABC transporter" evidence="8">
    <location>
        <begin position="318"/>
        <end position="555"/>
    </location>
</feature>
<keyword evidence="4 10" id="KW-0067">ATP-binding</keyword>
<dbReference type="Pfam" id="PF00005">
    <property type="entry name" value="ABC_tran"/>
    <property type="match status" value="1"/>
</dbReference>
<dbReference type="GO" id="GO:0006508">
    <property type="term" value="P:proteolysis"/>
    <property type="evidence" value="ECO:0007669"/>
    <property type="project" value="UniProtKB-KW"/>
</dbReference>
<dbReference type="InterPro" id="IPR036640">
    <property type="entry name" value="ABC1_TM_sf"/>
</dbReference>
<comment type="caution">
    <text evidence="10">The sequence shown here is derived from an EMBL/GenBank/DDBJ whole genome shotgun (WGS) entry which is preliminary data.</text>
</comment>
<dbReference type="InterPro" id="IPR027417">
    <property type="entry name" value="P-loop_NTPase"/>
</dbReference>